<feature type="transmembrane region" description="Helical" evidence="1">
    <location>
        <begin position="43"/>
        <end position="64"/>
    </location>
</feature>
<keyword evidence="1" id="KW-1133">Transmembrane helix</keyword>
<dbReference type="EMBL" id="CP134146">
    <property type="protein sequence ID" value="WNC67289.1"/>
    <property type="molecule type" value="Genomic_DNA"/>
</dbReference>
<keyword evidence="1" id="KW-0812">Transmembrane</keyword>
<evidence type="ECO:0000256" key="1">
    <source>
        <dbReference type="SAM" id="Phobius"/>
    </source>
</evidence>
<feature type="transmembrane region" description="Helical" evidence="1">
    <location>
        <begin position="96"/>
        <end position="117"/>
    </location>
</feature>
<keyword evidence="3" id="KW-1185">Reference proteome</keyword>
<evidence type="ECO:0008006" key="4">
    <source>
        <dbReference type="Google" id="ProtNLM"/>
    </source>
</evidence>
<dbReference type="Proteomes" id="UP001248581">
    <property type="component" value="Chromosome"/>
</dbReference>
<name>A0ABY9TER5_9GAMM</name>
<evidence type="ECO:0000313" key="3">
    <source>
        <dbReference type="Proteomes" id="UP001248581"/>
    </source>
</evidence>
<keyword evidence="1" id="KW-0472">Membrane</keyword>
<protein>
    <recommendedName>
        <fullName evidence="4">Sugar transporter</fullName>
    </recommendedName>
</protein>
<gene>
    <name evidence="2" type="ORF">RI845_12245</name>
</gene>
<evidence type="ECO:0000313" key="2">
    <source>
        <dbReference type="EMBL" id="WNC67289.1"/>
    </source>
</evidence>
<feature type="transmembrane region" description="Helical" evidence="1">
    <location>
        <begin position="71"/>
        <end position="90"/>
    </location>
</feature>
<accession>A0ABY9TER5</accession>
<reference evidence="3" key="1">
    <citation type="submission" date="2023-09" db="EMBL/GenBank/DDBJ databases">
        <authorList>
            <person name="Li S."/>
            <person name="Li X."/>
            <person name="Zhang C."/>
            <person name="Zhao Z."/>
        </authorList>
    </citation>
    <scope>NUCLEOTIDE SEQUENCE [LARGE SCALE GENOMIC DNA]</scope>
    <source>
        <strain evidence="3">SQ345</strain>
    </source>
</reference>
<dbReference type="RefSeq" id="WP_348386453.1">
    <property type="nucleotide sequence ID" value="NZ_CP134146.1"/>
</dbReference>
<sequence length="129" mass="14090">MTNTSTNIPKWFTVVAVLALLWNLMGVMAFLQDPGATPATPIWVTMAFAFAVFGGALGCLLLLLKQALAKIILIISLASVLVQMFHAYFISNAWEVFGPGGAIMPVMVIVIAIYLVWLSQMAMQKSWLK</sequence>
<proteinExistence type="predicted"/>
<organism evidence="2 3">
    <name type="scientific">Thalassotalea nanhaiensis</name>
    <dbReference type="NCBI Taxonomy" id="3065648"/>
    <lineage>
        <taxon>Bacteria</taxon>
        <taxon>Pseudomonadati</taxon>
        <taxon>Pseudomonadota</taxon>
        <taxon>Gammaproteobacteria</taxon>
        <taxon>Alteromonadales</taxon>
        <taxon>Colwelliaceae</taxon>
        <taxon>Thalassotalea</taxon>
    </lineage>
</organism>
<feature type="transmembrane region" description="Helical" evidence="1">
    <location>
        <begin position="12"/>
        <end position="31"/>
    </location>
</feature>